<sequence>MPLFFATPKRNISPPPELPDADPLLKFDMSEKKQEIFEDVRDRVSKKAQFTRTGRMPWTQVTISLPIQSPTSTEEEDLAVIWSLMKGIDCSEKENGDICWSSYGSESFWEWLGVDHKNLKPVHKFIHPVNYETGARKVTTLKNKIKRATSVAEVVMLEQELEQAMGNVNESDEIPSGNENYHWATIGEFFVTYKKDKQTKKAKKNELQVTLKVRCSYLGNGDPRLNNGYLCSIKRLNDVDDCLDPDSDVYRAYRGLGLL</sequence>
<comment type="caution">
    <text evidence="1">The sequence shown here is derived from an EMBL/GenBank/DDBJ whole genome shotgun (WGS) entry which is preliminary data.</text>
</comment>
<accession>A0AAD3DCP0</accession>
<protein>
    <submittedName>
        <fullName evidence="1">Uncharacterized protein</fullName>
    </submittedName>
</protein>
<dbReference type="EMBL" id="BLLK01000069">
    <property type="protein sequence ID" value="GFH60861.1"/>
    <property type="molecule type" value="Genomic_DNA"/>
</dbReference>
<organism evidence="1 2">
    <name type="scientific">Chaetoceros tenuissimus</name>
    <dbReference type="NCBI Taxonomy" id="426638"/>
    <lineage>
        <taxon>Eukaryota</taxon>
        <taxon>Sar</taxon>
        <taxon>Stramenopiles</taxon>
        <taxon>Ochrophyta</taxon>
        <taxon>Bacillariophyta</taxon>
        <taxon>Coscinodiscophyceae</taxon>
        <taxon>Chaetocerotophycidae</taxon>
        <taxon>Chaetocerotales</taxon>
        <taxon>Chaetocerotaceae</taxon>
        <taxon>Chaetoceros</taxon>
    </lineage>
</organism>
<evidence type="ECO:0000313" key="2">
    <source>
        <dbReference type="Proteomes" id="UP001054902"/>
    </source>
</evidence>
<gene>
    <name evidence="1" type="ORF">CTEN210_17337</name>
</gene>
<keyword evidence="2" id="KW-1185">Reference proteome</keyword>
<proteinExistence type="predicted"/>
<name>A0AAD3DCP0_9STRA</name>
<reference evidence="1 2" key="1">
    <citation type="journal article" date="2021" name="Sci. Rep.">
        <title>The genome of the diatom Chaetoceros tenuissimus carries an ancient integrated fragment of an extant virus.</title>
        <authorList>
            <person name="Hongo Y."/>
            <person name="Kimura K."/>
            <person name="Takaki Y."/>
            <person name="Yoshida Y."/>
            <person name="Baba S."/>
            <person name="Kobayashi G."/>
            <person name="Nagasaki K."/>
            <person name="Hano T."/>
            <person name="Tomaru Y."/>
        </authorList>
    </citation>
    <scope>NUCLEOTIDE SEQUENCE [LARGE SCALE GENOMIC DNA]</scope>
    <source>
        <strain evidence="1 2">NIES-3715</strain>
    </source>
</reference>
<dbReference type="AlphaFoldDB" id="A0AAD3DCP0"/>
<evidence type="ECO:0000313" key="1">
    <source>
        <dbReference type="EMBL" id="GFH60861.1"/>
    </source>
</evidence>
<dbReference type="Proteomes" id="UP001054902">
    <property type="component" value="Unassembled WGS sequence"/>
</dbReference>